<dbReference type="GO" id="GO:0047372">
    <property type="term" value="F:monoacylglycerol lipase activity"/>
    <property type="evidence" value="ECO:0007669"/>
    <property type="project" value="TreeGrafter"/>
</dbReference>
<dbReference type="PANTHER" id="PTHR43798">
    <property type="entry name" value="MONOACYLGLYCEROL LIPASE"/>
    <property type="match status" value="1"/>
</dbReference>
<dbReference type="SUPFAM" id="SSF53474">
    <property type="entry name" value="alpha/beta-Hydrolases"/>
    <property type="match status" value="1"/>
</dbReference>
<dbReference type="Pfam" id="PF00561">
    <property type="entry name" value="Abhydrolase_1"/>
    <property type="match status" value="1"/>
</dbReference>
<comment type="caution">
    <text evidence="2">The sequence shown here is derived from an EMBL/GenBank/DDBJ whole genome shotgun (WGS) entry which is preliminary data.</text>
</comment>
<keyword evidence="3" id="KW-1185">Reference proteome</keyword>
<dbReference type="Gene3D" id="3.40.50.1820">
    <property type="entry name" value="alpha/beta hydrolase"/>
    <property type="match status" value="1"/>
</dbReference>
<proteinExistence type="predicted"/>
<evidence type="ECO:0000313" key="2">
    <source>
        <dbReference type="EMBL" id="KAK5044663.1"/>
    </source>
</evidence>
<dbReference type="Proteomes" id="UP001358417">
    <property type="component" value="Unassembled WGS sequence"/>
</dbReference>
<dbReference type="EMBL" id="JAVRRD010000045">
    <property type="protein sequence ID" value="KAK5044663.1"/>
    <property type="molecule type" value="Genomic_DNA"/>
</dbReference>
<dbReference type="RefSeq" id="XP_064700317.1">
    <property type="nucleotide sequence ID" value="XM_064854091.1"/>
</dbReference>
<accession>A0AAV9MSU3</accession>
<sequence>MAQQEISSKFPFTKKRISVLDSSIAYIDTEASAPTSPTVVFLHGNPTSSYIWRNIIPHISPVARCIAPDLVGFGDSGKMPSNAYHFRDHVGYLNAFMEAILGNGDEKIFLVIQDWGSALGFHWAHQHSDRVAGLAFMEFITAGMKLDDFGEKGQIFRDFRTEGVGQKLIIEQNVFIDVLLAKGGTIRGLTEDEMAHYRAPFLDPKMREPIWRFPQEIPFDGTPADVDEIVEAYFAWLKETSVPKLMFWATPGAIISVEKAKQLASQLKNIKAVDIGPANHYVQEENPHLIGEATREFVEEVWGGK</sequence>
<dbReference type="InterPro" id="IPR000073">
    <property type="entry name" value="AB_hydrolase_1"/>
</dbReference>
<reference evidence="2 3" key="1">
    <citation type="submission" date="2023-08" db="EMBL/GenBank/DDBJ databases">
        <title>Black Yeasts Isolated from many extreme environments.</title>
        <authorList>
            <person name="Coleine C."/>
            <person name="Stajich J.E."/>
            <person name="Selbmann L."/>
        </authorList>
    </citation>
    <scope>NUCLEOTIDE SEQUENCE [LARGE SCALE GENOMIC DNA]</scope>
    <source>
        <strain evidence="2 3">CCFEE 5792</strain>
    </source>
</reference>
<name>A0AAV9MSU3_9EURO</name>
<dbReference type="GO" id="GO:0046464">
    <property type="term" value="P:acylglycerol catabolic process"/>
    <property type="evidence" value="ECO:0007669"/>
    <property type="project" value="TreeGrafter"/>
</dbReference>
<dbReference type="AlphaFoldDB" id="A0AAV9MSU3"/>
<dbReference type="NCBIfam" id="NF002938">
    <property type="entry name" value="PRK03592.1"/>
    <property type="match status" value="1"/>
</dbReference>
<dbReference type="InterPro" id="IPR050266">
    <property type="entry name" value="AB_hydrolase_sf"/>
</dbReference>
<dbReference type="GeneID" id="89978712"/>
<gene>
    <name evidence="2" type="ORF">LTR84_010555</name>
</gene>
<evidence type="ECO:0000259" key="1">
    <source>
        <dbReference type="Pfam" id="PF00561"/>
    </source>
</evidence>
<feature type="domain" description="AB hydrolase-1" evidence="1">
    <location>
        <begin position="37"/>
        <end position="139"/>
    </location>
</feature>
<dbReference type="InterPro" id="IPR029058">
    <property type="entry name" value="AB_hydrolase_fold"/>
</dbReference>
<dbReference type="InterPro" id="IPR000639">
    <property type="entry name" value="Epox_hydrolase-like"/>
</dbReference>
<dbReference type="PRINTS" id="PR00412">
    <property type="entry name" value="EPOXHYDRLASE"/>
</dbReference>
<dbReference type="PANTHER" id="PTHR43798:SF33">
    <property type="entry name" value="HYDROLASE, PUTATIVE (AFU_ORTHOLOGUE AFUA_2G14860)-RELATED"/>
    <property type="match status" value="1"/>
</dbReference>
<protein>
    <recommendedName>
        <fullName evidence="1">AB hydrolase-1 domain-containing protein</fullName>
    </recommendedName>
</protein>
<evidence type="ECO:0000313" key="3">
    <source>
        <dbReference type="Proteomes" id="UP001358417"/>
    </source>
</evidence>
<organism evidence="2 3">
    <name type="scientific">Exophiala bonariae</name>
    <dbReference type="NCBI Taxonomy" id="1690606"/>
    <lineage>
        <taxon>Eukaryota</taxon>
        <taxon>Fungi</taxon>
        <taxon>Dikarya</taxon>
        <taxon>Ascomycota</taxon>
        <taxon>Pezizomycotina</taxon>
        <taxon>Eurotiomycetes</taxon>
        <taxon>Chaetothyriomycetidae</taxon>
        <taxon>Chaetothyriales</taxon>
        <taxon>Herpotrichiellaceae</taxon>
        <taxon>Exophiala</taxon>
    </lineage>
</organism>
<dbReference type="GO" id="GO:0016020">
    <property type="term" value="C:membrane"/>
    <property type="evidence" value="ECO:0007669"/>
    <property type="project" value="TreeGrafter"/>
</dbReference>